<dbReference type="EMBL" id="VDMB01000013">
    <property type="protein sequence ID" value="TYT74301.1"/>
    <property type="molecule type" value="Genomic_DNA"/>
</dbReference>
<sequence>MLSPFYSECFLSMSKNKVIVSSAKDLPMDSSQNASANGSGNVIIQISGDGNHIDYKRPYLTLIPPKRRAPRAEKEIDLLNPYSRSIPLIGRDANLKKLWEWLHTSRPISVCTIAGGAGCGKTRMAIELISHLDTEEPGKWQAGFLTGKELKRFADLQNLADWGWQKPVLIVVDYAAGLTSFLKVWLEELSQNEGSEPGPPLRILLLEREADKNGGWFQSLFEGGFSEARVPELFDPPEPMLLDTIDTPEHRRELLTAMLERLSRLHGQNPPPIPLPGENSLFDQELAKPTWKDPLYLMMAALLSLRSGIVEVLELPRTELAFELADREMGRFSKNSPPGEKDLLLHLAALVTMNGGLSQSLTLELAKQECDTLGKNCTNGPGVLVDRLSMLLPAPDHGIAPVLPDILGEALVLRIFGKYAMDIQKKTMKRMVDSLDMYAVVPFVIRTLQDFSHTGNTRPMEWLEALIETGKTHTPDLLFVLEGALPQHTLSLREKAVEITKLLLEQMEKSNEKKPEIAILAQQAGIKNNLAVRLSELGRREEALQNAEKATEIYRQLAEARPEAFLPNYATSLNNLANHLSELGRREEALHNAEKAMEIYRQLAEARPEAFLPEYARSLNNLANRLSELGRREEALHNAEKAVEIRKQLAEARPEAFLPEYAGSLNNLANHLSELGRREEALYNAEKAVKIDRQLAEARPEAFLPEYAGSLNNLANHLSELGRREEALYNAEKAVEIYKQLAAARPEAFLPDLAMTCGVKGKILLDSGKHQDAASSFAEGIQALLPLFTQNPHPFKPLMATLLQDYLKAAEQIGQKPENTLLDPVMAIMIKTHIPNSKE</sequence>
<protein>
    <submittedName>
        <fullName evidence="1">Tetratricopeptide repeat protein</fullName>
    </submittedName>
</protein>
<comment type="caution">
    <text evidence="1">The sequence shown here is derived from an EMBL/GenBank/DDBJ whole genome shotgun (WGS) entry which is preliminary data.</text>
</comment>
<accession>A0A5S5MEZ5</accession>
<dbReference type="SMART" id="SM00028">
    <property type="entry name" value="TPR"/>
    <property type="match status" value="5"/>
</dbReference>
<dbReference type="SUPFAM" id="SSF48452">
    <property type="entry name" value="TPR-like"/>
    <property type="match status" value="1"/>
</dbReference>
<dbReference type="Proteomes" id="UP000321899">
    <property type="component" value="Unassembled WGS sequence"/>
</dbReference>
<dbReference type="InterPro" id="IPR027417">
    <property type="entry name" value="P-loop_NTPase"/>
</dbReference>
<dbReference type="InterPro" id="IPR011990">
    <property type="entry name" value="TPR-like_helical_dom_sf"/>
</dbReference>
<dbReference type="InterPro" id="IPR019734">
    <property type="entry name" value="TPR_rpt"/>
</dbReference>
<dbReference type="Pfam" id="PF13424">
    <property type="entry name" value="TPR_12"/>
    <property type="match status" value="1"/>
</dbReference>
<reference evidence="1 2" key="1">
    <citation type="submission" date="2019-06" db="EMBL/GenBank/DDBJ databases">
        <title>Desulfobotulus mexicanus sp. nov., a novel sulfate-reducing bacterium isolated from the sediment of an alkaline crater lake in Mexico.</title>
        <authorList>
            <person name="Hirschler-Rea A."/>
        </authorList>
    </citation>
    <scope>NUCLEOTIDE SEQUENCE [LARGE SCALE GENOMIC DNA]</scope>
    <source>
        <strain evidence="1 2">PAR22N</strain>
    </source>
</reference>
<gene>
    <name evidence="1" type="ORF">FIM25_11075</name>
</gene>
<dbReference type="OrthoDB" id="9149083at2"/>
<dbReference type="SUPFAM" id="SSF52540">
    <property type="entry name" value="P-loop containing nucleoside triphosphate hydrolases"/>
    <property type="match status" value="1"/>
</dbReference>
<proteinExistence type="predicted"/>
<name>A0A5S5MEZ5_9BACT</name>
<evidence type="ECO:0000313" key="2">
    <source>
        <dbReference type="Proteomes" id="UP000321899"/>
    </source>
</evidence>
<dbReference type="PANTHER" id="PTHR19959:SF119">
    <property type="entry name" value="FUNGAL LIPASE-LIKE DOMAIN-CONTAINING PROTEIN"/>
    <property type="match status" value="1"/>
</dbReference>
<dbReference type="AlphaFoldDB" id="A0A5S5MEZ5"/>
<evidence type="ECO:0000313" key="1">
    <source>
        <dbReference type="EMBL" id="TYT74301.1"/>
    </source>
</evidence>
<dbReference type="Gene3D" id="3.40.50.300">
    <property type="entry name" value="P-loop containing nucleotide triphosphate hydrolases"/>
    <property type="match status" value="1"/>
</dbReference>
<keyword evidence="2" id="KW-1185">Reference proteome</keyword>
<dbReference type="Gene3D" id="1.25.40.10">
    <property type="entry name" value="Tetratricopeptide repeat domain"/>
    <property type="match status" value="2"/>
</dbReference>
<dbReference type="PANTHER" id="PTHR19959">
    <property type="entry name" value="KINESIN LIGHT CHAIN"/>
    <property type="match status" value="1"/>
</dbReference>
<organism evidence="1 2">
    <name type="scientific">Desulfobotulus mexicanus</name>
    <dbReference type="NCBI Taxonomy" id="2586642"/>
    <lineage>
        <taxon>Bacteria</taxon>
        <taxon>Pseudomonadati</taxon>
        <taxon>Thermodesulfobacteriota</taxon>
        <taxon>Desulfobacteria</taxon>
        <taxon>Desulfobacterales</taxon>
        <taxon>Desulfobacteraceae</taxon>
        <taxon>Desulfobotulus</taxon>
    </lineage>
</organism>
<dbReference type="Pfam" id="PF13374">
    <property type="entry name" value="TPR_10"/>
    <property type="match status" value="3"/>
</dbReference>